<dbReference type="HOGENOM" id="CLU_085958_1_0_10"/>
<dbReference type="KEGG" id="wvi:Weevi_1287"/>
<evidence type="ECO:0000256" key="1">
    <source>
        <dbReference type="SAM" id="MobiDB-lite"/>
    </source>
</evidence>
<accession>F0NXK1</accession>
<reference evidence="3" key="2">
    <citation type="journal article" date="2011" name="Stand. Genomic Sci.">
        <title>Complete genome sequence of Weeksella virosa type strain (9751T).</title>
        <authorList>
            <person name="Lang E."/>
            <person name="Teshima H."/>
            <person name="Lucas S."/>
            <person name="Lapidus A."/>
            <person name="Hammon N."/>
            <person name="Deshpande S."/>
            <person name="Nolan M."/>
            <person name="Cheng J."/>
            <person name="Pitluck S."/>
            <person name="Liolios K."/>
            <person name="Pagani I."/>
            <person name="Mikhailova N."/>
            <person name="Ivanova N."/>
            <person name="Mavromatis K."/>
            <person name="Pati A."/>
            <person name="Tapia R."/>
            <person name="Han C."/>
            <person name="Goodwin L."/>
            <person name="Chen A."/>
            <person name="Palaniappan K."/>
            <person name="Land M."/>
            <person name="Hauser L."/>
            <person name="Chang Y."/>
            <person name="Jeffries C."/>
            <person name="Brambilla E."/>
            <person name="Kopitz M."/>
            <person name="Rohde M."/>
            <person name="Goker M."/>
            <person name="Tindall B."/>
            <person name="Detter J."/>
            <person name="Woyke T."/>
            <person name="Bristow J."/>
            <person name="Eisen J."/>
            <person name="Markowitz V."/>
            <person name="Hugenholtz P."/>
            <person name="Klenk H."/>
            <person name="Kyrpides N."/>
        </authorList>
    </citation>
    <scope>NUCLEOTIDE SEQUENCE [LARGE SCALE GENOMIC DNA]</scope>
    <source>
        <strain evidence="3">ATCC 43766 / DSM 16922 / JCM 21250 / NBRC 16016 / NCTC 11634 / CL345/78</strain>
    </source>
</reference>
<dbReference type="Proteomes" id="UP000008641">
    <property type="component" value="Chromosome"/>
</dbReference>
<reference evidence="2 3" key="1">
    <citation type="journal article" date="2011" name="Stand. Genomic Sci.">
        <title>Complete genome sequence of Weeksella virosa type strain (9751).</title>
        <authorList>
            <person name="Lang E."/>
            <person name="Teshima H."/>
            <person name="Lucas S."/>
            <person name="Lapidus A."/>
            <person name="Hammon N."/>
            <person name="Deshpande S."/>
            <person name="Nolan M."/>
            <person name="Cheng J.F."/>
            <person name="Pitluck S."/>
            <person name="Liolios K."/>
            <person name="Pagani I."/>
            <person name="Mikhailova N."/>
            <person name="Ivanova N."/>
            <person name="Mavromatis K."/>
            <person name="Pati A."/>
            <person name="Tapia R."/>
            <person name="Han C."/>
            <person name="Goodwin L."/>
            <person name="Chen A."/>
            <person name="Palaniappan K."/>
            <person name="Land M."/>
            <person name="Hauser L."/>
            <person name="Chang Y.J."/>
            <person name="Jeffries C.D."/>
            <person name="Brambilla E.M."/>
            <person name="Kopitz M."/>
            <person name="Rohde M."/>
            <person name="Goker M."/>
            <person name="Tindall B.J."/>
            <person name="Detter J.C."/>
            <person name="Woyke T."/>
            <person name="Bristow J."/>
            <person name="Eisen J.A."/>
            <person name="Markowitz V."/>
            <person name="Hugenholtz P."/>
            <person name="Klenk H.P."/>
            <person name="Kyrpides N.C."/>
        </authorList>
    </citation>
    <scope>NUCLEOTIDE SEQUENCE [LARGE SCALE GENOMIC DNA]</scope>
    <source>
        <strain evidence="3">ATCC 43766 / DSM 16922 / JCM 21250 / NBRC 16016 / NCTC 11634 / CL345/78</strain>
    </source>
</reference>
<protein>
    <submittedName>
        <fullName evidence="2">Uncharacterized protein</fullName>
    </submittedName>
</protein>
<sequence>MRIFIFSILFIGFLVGCKEAKTVAVEEPRTEIETTTQITTSSTEVALNPEHGQPNHRCDIPVGAPLDMPVQNTNTSTTPQYNPNNPFAPNSSVTVEPEGDTRINPPHGEDGHLCEYPVGARIPL</sequence>
<proteinExistence type="predicted"/>
<dbReference type="PROSITE" id="PS51257">
    <property type="entry name" value="PROKAR_LIPOPROTEIN"/>
    <property type="match status" value="1"/>
</dbReference>
<evidence type="ECO:0000313" key="3">
    <source>
        <dbReference type="Proteomes" id="UP000008641"/>
    </source>
</evidence>
<dbReference type="EMBL" id="CP002455">
    <property type="protein sequence ID" value="ADX67991.1"/>
    <property type="molecule type" value="Genomic_DNA"/>
</dbReference>
<name>F0NXK1_WEEVC</name>
<dbReference type="RefSeq" id="WP_013598381.1">
    <property type="nucleotide sequence ID" value="NC_015144.1"/>
</dbReference>
<dbReference type="OrthoDB" id="678557at2"/>
<feature type="region of interest" description="Disordered" evidence="1">
    <location>
        <begin position="46"/>
        <end position="114"/>
    </location>
</feature>
<gene>
    <name evidence="2" type="ordered locus">Weevi_1287</name>
</gene>
<keyword evidence="3" id="KW-1185">Reference proteome</keyword>
<organism evidence="2 3">
    <name type="scientific">Weeksella virosa (strain ATCC 43766 / DSM 16922 / JCM 21250 / CCUG 30538 / CDC 9751 / IAM 14551 / NBRC 16016 / NCTC 11634 / CL345/78)</name>
    <dbReference type="NCBI Taxonomy" id="865938"/>
    <lineage>
        <taxon>Bacteria</taxon>
        <taxon>Pseudomonadati</taxon>
        <taxon>Bacteroidota</taxon>
        <taxon>Flavobacteriia</taxon>
        <taxon>Flavobacteriales</taxon>
        <taxon>Weeksellaceae</taxon>
        <taxon>Weeksella</taxon>
    </lineage>
</organism>
<dbReference type="eggNOG" id="ENOG5032ZYU">
    <property type="taxonomic scope" value="Bacteria"/>
</dbReference>
<dbReference type="AlphaFoldDB" id="F0NXK1"/>
<feature type="compositionally biased region" description="Polar residues" evidence="1">
    <location>
        <begin position="70"/>
        <end position="94"/>
    </location>
</feature>
<evidence type="ECO:0000313" key="2">
    <source>
        <dbReference type="EMBL" id="ADX67991.1"/>
    </source>
</evidence>
<dbReference type="STRING" id="865938.Weevi_1287"/>